<evidence type="ECO:0000313" key="3">
    <source>
        <dbReference type="WBParaSite" id="nRc.2.0.1.t20923-RA"/>
    </source>
</evidence>
<proteinExistence type="predicted"/>
<accession>A0A915J5D4</accession>
<dbReference type="AlphaFoldDB" id="A0A915J5D4"/>
<evidence type="ECO:0000256" key="1">
    <source>
        <dbReference type="SAM" id="SignalP"/>
    </source>
</evidence>
<organism evidence="2 3">
    <name type="scientific">Romanomermis culicivorax</name>
    <name type="common">Nematode worm</name>
    <dbReference type="NCBI Taxonomy" id="13658"/>
    <lineage>
        <taxon>Eukaryota</taxon>
        <taxon>Metazoa</taxon>
        <taxon>Ecdysozoa</taxon>
        <taxon>Nematoda</taxon>
        <taxon>Enoplea</taxon>
        <taxon>Dorylaimia</taxon>
        <taxon>Mermithida</taxon>
        <taxon>Mermithoidea</taxon>
        <taxon>Mermithidae</taxon>
        <taxon>Romanomermis</taxon>
    </lineage>
</organism>
<sequence>MFIIRGMIKEISLLGSSLLTFAYEALRVATAATSTTNCCNREHFSRCSVGPRYGAAGLDEILINCAKALFESISY</sequence>
<dbReference type="WBParaSite" id="nRc.2.0.1.t20923-RA">
    <property type="protein sequence ID" value="nRc.2.0.1.t20923-RA"/>
    <property type="gene ID" value="nRc.2.0.1.g20923"/>
</dbReference>
<name>A0A915J5D4_ROMCU</name>
<protein>
    <submittedName>
        <fullName evidence="3">Secreted protein</fullName>
    </submittedName>
</protein>
<keyword evidence="2" id="KW-1185">Reference proteome</keyword>
<feature type="signal peptide" evidence="1">
    <location>
        <begin position="1"/>
        <end position="22"/>
    </location>
</feature>
<dbReference type="Proteomes" id="UP000887565">
    <property type="component" value="Unplaced"/>
</dbReference>
<evidence type="ECO:0000313" key="2">
    <source>
        <dbReference type="Proteomes" id="UP000887565"/>
    </source>
</evidence>
<feature type="chain" id="PRO_5037760089" evidence="1">
    <location>
        <begin position="23"/>
        <end position="75"/>
    </location>
</feature>
<keyword evidence="1" id="KW-0732">Signal</keyword>
<reference evidence="3" key="1">
    <citation type="submission" date="2022-11" db="UniProtKB">
        <authorList>
            <consortium name="WormBaseParasite"/>
        </authorList>
    </citation>
    <scope>IDENTIFICATION</scope>
</reference>